<dbReference type="RefSeq" id="WP_159458568.1">
    <property type="nucleotide sequence ID" value="NZ_FWFZ01000023.1"/>
</dbReference>
<reference evidence="1 2" key="1">
    <citation type="submission" date="2017-03" db="EMBL/GenBank/DDBJ databases">
        <authorList>
            <person name="Afonso C.L."/>
            <person name="Miller P.J."/>
            <person name="Scott M.A."/>
            <person name="Spackman E."/>
            <person name="Goraichik I."/>
            <person name="Dimitrov K.M."/>
            <person name="Suarez D.L."/>
            <person name="Swayne D.E."/>
        </authorList>
    </citation>
    <scope>NUCLEOTIDE SEQUENCE [LARGE SCALE GENOMIC DNA]</scope>
    <source>
        <strain evidence="1 2">CECT 7023</strain>
    </source>
</reference>
<keyword evidence="2" id="KW-1185">Reference proteome</keyword>
<organism evidence="1 2">
    <name type="scientific">Roseisalinus antarcticus</name>
    <dbReference type="NCBI Taxonomy" id="254357"/>
    <lineage>
        <taxon>Bacteria</taxon>
        <taxon>Pseudomonadati</taxon>
        <taxon>Pseudomonadota</taxon>
        <taxon>Alphaproteobacteria</taxon>
        <taxon>Rhodobacterales</taxon>
        <taxon>Roseobacteraceae</taxon>
        <taxon>Roseisalinus</taxon>
    </lineage>
</organism>
<sequence length="57" mass="6524">MNVTLERLMAARRARVRIVQAREDRAKFVPIILEFERQIAAQADLNDDLARIMGEAA</sequence>
<gene>
    <name evidence="1" type="ORF">ROA7023_03484</name>
</gene>
<name>A0A1Y5TSD2_9RHOB</name>
<accession>A0A1Y5TSD2</accession>
<protein>
    <submittedName>
        <fullName evidence="1">Uncharacterized protein</fullName>
    </submittedName>
</protein>
<dbReference type="Proteomes" id="UP000193900">
    <property type="component" value="Unassembled WGS sequence"/>
</dbReference>
<dbReference type="EMBL" id="FWFZ01000023">
    <property type="protein sequence ID" value="SLN70909.1"/>
    <property type="molecule type" value="Genomic_DNA"/>
</dbReference>
<dbReference type="AlphaFoldDB" id="A0A1Y5TSD2"/>
<evidence type="ECO:0000313" key="1">
    <source>
        <dbReference type="EMBL" id="SLN70909.1"/>
    </source>
</evidence>
<evidence type="ECO:0000313" key="2">
    <source>
        <dbReference type="Proteomes" id="UP000193900"/>
    </source>
</evidence>
<proteinExistence type="predicted"/>